<protein>
    <recommendedName>
        <fullName evidence="11">SAM domain-containing protein</fullName>
    </recommendedName>
</protein>
<proteinExistence type="inferred from homology"/>
<keyword evidence="5" id="KW-0746">Sphingolipid metabolism</keyword>
<dbReference type="InterPro" id="IPR001660">
    <property type="entry name" value="SAM"/>
</dbReference>
<dbReference type="InterPro" id="IPR013761">
    <property type="entry name" value="SAM/pointed_sf"/>
</dbReference>
<reference evidence="12 13" key="1">
    <citation type="submission" date="2024-02" db="EMBL/GenBank/DDBJ databases">
        <authorList>
            <person name="Daric V."/>
            <person name="Darras S."/>
        </authorList>
    </citation>
    <scope>NUCLEOTIDE SEQUENCE [LARGE SCALE GENOMIC DNA]</scope>
</reference>
<keyword evidence="4 10" id="KW-0812">Transmembrane</keyword>
<dbReference type="SUPFAM" id="SSF47769">
    <property type="entry name" value="SAM/Pointed domain"/>
    <property type="match status" value="1"/>
</dbReference>
<accession>A0ABP0EUK7</accession>
<feature type="transmembrane region" description="Helical" evidence="10">
    <location>
        <begin position="198"/>
        <end position="225"/>
    </location>
</feature>
<evidence type="ECO:0000313" key="12">
    <source>
        <dbReference type="EMBL" id="CAK8671030.1"/>
    </source>
</evidence>
<keyword evidence="13" id="KW-1185">Reference proteome</keyword>
<dbReference type="InterPro" id="IPR025749">
    <property type="entry name" value="Sphingomyelin_synth-like_dom"/>
</dbReference>
<dbReference type="PROSITE" id="PS50105">
    <property type="entry name" value="SAM_DOMAIN"/>
    <property type="match status" value="1"/>
</dbReference>
<feature type="domain" description="SAM" evidence="11">
    <location>
        <begin position="6"/>
        <end position="72"/>
    </location>
</feature>
<evidence type="ECO:0000256" key="1">
    <source>
        <dbReference type="ARBA" id="ARBA00004141"/>
    </source>
</evidence>
<feature type="transmembrane region" description="Helical" evidence="10">
    <location>
        <begin position="350"/>
        <end position="370"/>
    </location>
</feature>
<dbReference type="Pfam" id="PF14360">
    <property type="entry name" value="PAP2_C"/>
    <property type="match status" value="1"/>
</dbReference>
<evidence type="ECO:0000256" key="5">
    <source>
        <dbReference type="ARBA" id="ARBA00022919"/>
    </source>
</evidence>
<feature type="transmembrane region" description="Helical" evidence="10">
    <location>
        <begin position="324"/>
        <end position="344"/>
    </location>
</feature>
<dbReference type="SMART" id="SM00454">
    <property type="entry name" value="SAM"/>
    <property type="match status" value="1"/>
</dbReference>
<comment type="catalytic activity">
    <reaction evidence="9">
        <text>an N-acylsphing-4-enine + a 1,2-diacyl-sn-glycero-3-phosphoethanolamine = an N-acylsphing-4-enine 1-phosphoethanolamine + a 1,2-diacyl-sn-glycerol</text>
        <dbReference type="Rhea" id="RHEA:36079"/>
        <dbReference type="ChEBI" id="CHEBI:17815"/>
        <dbReference type="ChEBI" id="CHEBI:52639"/>
        <dbReference type="ChEBI" id="CHEBI:64612"/>
        <dbReference type="ChEBI" id="CHEBI:73203"/>
    </reaction>
    <physiologicalReaction direction="left-to-right" evidence="9">
        <dbReference type="Rhea" id="RHEA:36080"/>
    </physiologicalReaction>
</comment>
<name>A0ABP0EUK7_CLALP</name>
<evidence type="ECO:0000256" key="10">
    <source>
        <dbReference type="SAM" id="Phobius"/>
    </source>
</evidence>
<evidence type="ECO:0000256" key="9">
    <source>
        <dbReference type="ARBA" id="ARBA00049904"/>
    </source>
</evidence>
<evidence type="ECO:0000259" key="11">
    <source>
        <dbReference type="PROSITE" id="PS50105"/>
    </source>
</evidence>
<evidence type="ECO:0000256" key="3">
    <source>
        <dbReference type="ARBA" id="ARBA00022679"/>
    </source>
</evidence>
<keyword evidence="8 10" id="KW-0472">Membrane</keyword>
<sequence length="424" mass="49261">MQISEWSCAEVGQWLKTQGFEEYCYVLCDVHGVDGDVLLSLTEKDLRNPPLQLQKLADIKKLGKCLKQIQEKSKLEKKSALNHVIDKDGRKQMNGRFTARKKRKQYQYNNSPFDKDSISSDIEESDAQCIVDSDGTEYCETVIYKKNRILPEYKKLLVSFGYAFVVSWITAYTMVLVHERVPDKQKHPPLPDIFLDNIPLMPFAFKLAELCGLILASFWMIILVFHKHRAILLRRFFSIASTIFLLRSCTMFVTSLSVPGEHLQCTAMYNSAWQRISRATEIVLGMGMTLTGVHSCGDYMFSGHTAYLTLFNHLITEYTPLRMYYIHTVSWVLNLFGVFFVLAAHEHYSIDVLIAFYVTSRIFLYYHMLANTRSYWHSKRIRIWFPLLSYFECNVPGKIPNEYEWPLSTDNLRESFKLVKSKTG</sequence>
<dbReference type="PANTHER" id="PTHR21290:SF25">
    <property type="entry name" value="SPHINGOMYELIN SYNTHASE-RELATED PROTEIN 1"/>
    <property type="match status" value="1"/>
</dbReference>
<organism evidence="12 13">
    <name type="scientific">Clavelina lepadiformis</name>
    <name type="common">Light-bulb sea squirt</name>
    <name type="synonym">Ascidia lepadiformis</name>
    <dbReference type="NCBI Taxonomy" id="159417"/>
    <lineage>
        <taxon>Eukaryota</taxon>
        <taxon>Metazoa</taxon>
        <taxon>Chordata</taxon>
        <taxon>Tunicata</taxon>
        <taxon>Ascidiacea</taxon>
        <taxon>Aplousobranchia</taxon>
        <taxon>Clavelinidae</taxon>
        <taxon>Clavelina</taxon>
    </lineage>
</organism>
<gene>
    <name evidence="12" type="ORF">CVLEPA_LOCUS56</name>
</gene>
<feature type="transmembrane region" description="Helical" evidence="10">
    <location>
        <begin position="156"/>
        <end position="178"/>
    </location>
</feature>
<dbReference type="CDD" id="cd09515">
    <property type="entry name" value="SAM_SGMS1-like"/>
    <property type="match status" value="1"/>
</dbReference>
<comment type="subcellular location">
    <subcellularLocation>
        <location evidence="1">Membrane</location>
        <topology evidence="1">Multi-pass membrane protein</topology>
    </subcellularLocation>
</comment>
<dbReference type="PANTHER" id="PTHR21290">
    <property type="entry name" value="SPHINGOMYELIN SYNTHETASE"/>
    <property type="match status" value="1"/>
</dbReference>
<evidence type="ECO:0000256" key="4">
    <source>
        <dbReference type="ARBA" id="ARBA00022692"/>
    </source>
</evidence>
<keyword evidence="7" id="KW-0443">Lipid metabolism</keyword>
<evidence type="ECO:0000313" key="13">
    <source>
        <dbReference type="Proteomes" id="UP001642483"/>
    </source>
</evidence>
<dbReference type="EMBL" id="CAWYQH010000001">
    <property type="protein sequence ID" value="CAK8671030.1"/>
    <property type="molecule type" value="Genomic_DNA"/>
</dbReference>
<evidence type="ECO:0000256" key="8">
    <source>
        <dbReference type="ARBA" id="ARBA00023136"/>
    </source>
</evidence>
<evidence type="ECO:0000256" key="2">
    <source>
        <dbReference type="ARBA" id="ARBA00005441"/>
    </source>
</evidence>
<dbReference type="InterPro" id="IPR045221">
    <property type="entry name" value="Sphingomyelin_synth-like"/>
</dbReference>
<keyword evidence="6 10" id="KW-1133">Transmembrane helix</keyword>
<dbReference type="Gene3D" id="1.10.150.50">
    <property type="entry name" value="Transcription Factor, Ets-1"/>
    <property type="match status" value="1"/>
</dbReference>
<comment type="similarity">
    <text evidence="2">Belongs to the sphingomyelin synthase family.</text>
</comment>
<keyword evidence="3" id="KW-0808">Transferase</keyword>
<dbReference type="Proteomes" id="UP001642483">
    <property type="component" value="Unassembled WGS sequence"/>
</dbReference>
<comment type="caution">
    <text evidence="12">The sequence shown here is derived from an EMBL/GenBank/DDBJ whole genome shotgun (WGS) entry which is preliminary data.</text>
</comment>
<dbReference type="Pfam" id="PF00536">
    <property type="entry name" value="SAM_1"/>
    <property type="match status" value="1"/>
</dbReference>
<evidence type="ECO:0000256" key="6">
    <source>
        <dbReference type="ARBA" id="ARBA00022989"/>
    </source>
</evidence>
<evidence type="ECO:0000256" key="7">
    <source>
        <dbReference type="ARBA" id="ARBA00023098"/>
    </source>
</evidence>